<evidence type="ECO:0000313" key="2">
    <source>
        <dbReference type="Proteomes" id="UP000216147"/>
    </source>
</evidence>
<gene>
    <name evidence="1" type="ORF">B7Y86_12460</name>
</gene>
<evidence type="ECO:0000313" key="1">
    <source>
        <dbReference type="EMBL" id="OYX55756.1"/>
    </source>
</evidence>
<comment type="caution">
    <text evidence="1">The sequence shown here is derived from an EMBL/GenBank/DDBJ whole genome shotgun (WGS) entry which is preliminary data.</text>
</comment>
<dbReference type="Proteomes" id="UP000216147">
    <property type="component" value="Unassembled WGS sequence"/>
</dbReference>
<dbReference type="Pfam" id="PF13589">
    <property type="entry name" value="HATPase_c_3"/>
    <property type="match status" value="1"/>
</dbReference>
<protein>
    <recommendedName>
        <fullName evidence="3">ATP-binding protein</fullName>
    </recommendedName>
</protein>
<proteinExistence type="predicted"/>
<dbReference type="AlphaFoldDB" id="A0A258HFR1"/>
<dbReference type="InterPro" id="IPR036890">
    <property type="entry name" value="HATPase_C_sf"/>
</dbReference>
<dbReference type="EMBL" id="NCEQ01000012">
    <property type="protein sequence ID" value="OYX55756.1"/>
    <property type="molecule type" value="Genomic_DNA"/>
</dbReference>
<evidence type="ECO:0008006" key="3">
    <source>
        <dbReference type="Google" id="ProtNLM"/>
    </source>
</evidence>
<accession>A0A258HFR1</accession>
<organism evidence="1 2">
    <name type="scientific">Brevundimonas subvibrioides</name>
    <dbReference type="NCBI Taxonomy" id="74313"/>
    <lineage>
        <taxon>Bacteria</taxon>
        <taxon>Pseudomonadati</taxon>
        <taxon>Pseudomonadota</taxon>
        <taxon>Alphaproteobacteria</taxon>
        <taxon>Caulobacterales</taxon>
        <taxon>Caulobacteraceae</taxon>
        <taxon>Brevundimonas</taxon>
    </lineage>
</organism>
<name>A0A258HFR1_9CAUL</name>
<reference evidence="1 2" key="1">
    <citation type="submission" date="2017-03" db="EMBL/GenBank/DDBJ databases">
        <title>Lifting the veil on microbial sulfur biogeochemistry in mining wastewaters.</title>
        <authorList>
            <person name="Kantor R.S."/>
            <person name="Colenbrander Nelson T."/>
            <person name="Marshall S."/>
            <person name="Bennett D."/>
            <person name="Apte S."/>
            <person name="Camacho D."/>
            <person name="Thomas B.C."/>
            <person name="Warren L.A."/>
            <person name="Banfield J.F."/>
        </authorList>
    </citation>
    <scope>NUCLEOTIDE SEQUENCE [LARGE SCALE GENOMIC DNA]</scope>
    <source>
        <strain evidence="1">32-68-21</strain>
    </source>
</reference>
<dbReference type="Gene3D" id="3.30.565.10">
    <property type="entry name" value="Histidine kinase-like ATPase, C-terminal domain"/>
    <property type="match status" value="1"/>
</dbReference>
<sequence>MRDIGYTLESALADVIDNSISAGATVVHIIYDTNSADPFLAIIDDGRGMARAALLNAMRPGSQSPTTARDSADLGRFGLGMKTASFSQARSLTVISRQNGELAAARWDLDFVVERDDWVLQLPPTFDPREQPGFDLLDGSGTAIVWRKLDRIADGTTGTAQADHMLERLDSARKHLELVFHRFLQGDRNIDKVRIVMNGRDLVGFDPFHTKSPATQRLPVEPIRVSGQDVQVEAFILPHHRKVSASEWDRYAGEGGYLKNQGFYLYRGGRLIIHGTWFRLAKQSELTKLARVKIDMPNGLDTLWKIDVRKASAQPPYAVRQRLKGLIDQIAEPSRRVYTSRGHRMTSESQAVLWHRRVDKGAVSYEINRDHPLLAHMSDGLTDNQSSELETFLKSVERAFPVDAVFSDAASDPKAVAQTALSTEDLEAVVSLTVRVMAGQGCTLETLLTDLGRAEPYRSNWAAAEPLIRKAHHSLASEDA</sequence>
<dbReference type="SUPFAM" id="SSF55874">
    <property type="entry name" value="ATPase domain of HSP90 chaperone/DNA topoisomerase II/histidine kinase"/>
    <property type="match status" value="1"/>
</dbReference>